<name>A0A166DDJ1_9AGAM</name>
<proteinExistence type="predicted"/>
<evidence type="ECO:0000313" key="2">
    <source>
        <dbReference type="EMBL" id="KZP14594.1"/>
    </source>
</evidence>
<dbReference type="AlphaFoldDB" id="A0A166DDJ1"/>
<gene>
    <name evidence="2" type="ORF">FIBSPDRAFT_104224</name>
</gene>
<accession>A0A166DDJ1</accession>
<reference evidence="2 3" key="1">
    <citation type="journal article" date="2016" name="Mol. Biol. Evol.">
        <title>Comparative Genomics of Early-Diverging Mushroom-Forming Fungi Provides Insights into the Origins of Lignocellulose Decay Capabilities.</title>
        <authorList>
            <person name="Nagy L.G."/>
            <person name="Riley R."/>
            <person name="Tritt A."/>
            <person name="Adam C."/>
            <person name="Daum C."/>
            <person name="Floudas D."/>
            <person name="Sun H."/>
            <person name="Yadav J.S."/>
            <person name="Pangilinan J."/>
            <person name="Larsson K.H."/>
            <person name="Matsuura K."/>
            <person name="Barry K."/>
            <person name="Labutti K."/>
            <person name="Kuo R."/>
            <person name="Ohm R.A."/>
            <person name="Bhattacharya S.S."/>
            <person name="Shirouzu T."/>
            <person name="Yoshinaga Y."/>
            <person name="Martin F.M."/>
            <person name="Grigoriev I.V."/>
            <person name="Hibbett D.S."/>
        </authorList>
    </citation>
    <scope>NUCLEOTIDE SEQUENCE [LARGE SCALE GENOMIC DNA]</scope>
    <source>
        <strain evidence="2 3">CBS 109695</strain>
    </source>
</reference>
<sequence length="207" mass="22494">MHGACTHHRARLRKLLQCGQYHRPRHGIPQSQSQYEELGVAGLRGWTGMNDRMGAGGAKEWDESQRASICGMCPLPRPKRRLSYPARPTTRTRMRCRKAVGQWGSCRTRGSRSRQKAASCGNEPTPRQQVFPSAQSTSKSGSTSTSGEARRVHLRMRAGPNPTRFMELGGRSSCSGSARLSVANAGTMTTQRIPGSGIRGSCGTPVA</sequence>
<evidence type="ECO:0000313" key="3">
    <source>
        <dbReference type="Proteomes" id="UP000076532"/>
    </source>
</evidence>
<feature type="region of interest" description="Disordered" evidence="1">
    <location>
        <begin position="102"/>
        <end position="153"/>
    </location>
</feature>
<dbReference type="EMBL" id="KV417615">
    <property type="protein sequence ID" value="KZP14594.1"/>
    <property type="molecule type" value="Genomic_DNA"/>
</dbReference>
<feature type="region of interest" description="Disordered" evidence="1">
    <location>
        <begin position="185"/>
        <end position="207"/>
    </location>
</feature>
<evidence type="ECO:0000256" key="1">
    <source>
        <dbReference type="SAM" id="MobiDB-lite"/>
    </source>
</evidence>
<dbReference type="Proteomes" id="UP000076532">
    <property type="component" value="Unassembled WGS sequence"/>
</dbReference>
<keyword evidence="3" id="KW-1185">Reference proteome</keyword>
<organism evidence="2 3">
    <name type="scientific">Athelia psychrophila</name>
    <dbReference type="NCBI Taxonomy" id="1759441"/>
    <lineage>
        <taxon>Eukaryota</taxon>
        <taxon>Fungi</taxon>
        <taxon>Dikarya</taxon>
        <taxon>Basidiomycota</taxon>
        <taxon>Agaricomycotina</taxon>
        <taxon>Agaricomycetes</taxon>
        <taxon>Agaricomycetidae</taxon>
        <taxon>Atheliales</taxon>
        <taxon>Atheliaceae</taxon>
        <taxon>Athelia</taxon>
    </lineage>
</organism>
<protein>
    <submittedName>
        <fullName evidence="2">Uncharacterized protein</fullName>
    </submittedName>
</protein>
<feature type="compositionally biased region" description="Low complexity" evidence="1">
    <location>
        <begin position="136"/>
        <end position="147"/>
    </location>
</feature>
<feature type="compositionally biased region" description="Polar residues" evidence="1">
    <location>
        <begin position="125"/>
        <end position="135"/>
    </location>
</feature>